<evidence type="ECO:0000259" key="2">
    <source>
        <dbReference type="Pfam" id="PF04167"/>
    </source>
</evidence>
<dbReference type="InParanoid" id="D6TLA5"/>
<dbReference type="STRING" id="485913.Krac_7857"/>
<proteinExistence type="predicted"/>
<dbReference type="PANTHER" id="PTHR39159:SF1">
    <property type="entry name" value="UPF0374 PROTEIN YGAC"/>
    <property type="match status" value="1"/>
</dbReference>
<dbReference type="GO" id="GO:0016787">
    <property type="term" value="F:hydrolase activity"/>
    <property type="evidence" value="ECO:0007669"/>
    <property type="project" value="UniProtKB-KW"/>
</dbReference>
<evidence type="ECO:0000313" key="3">
    <source>
        <dbReference type="EMBL" id="EFH86555.1"/>
    </source>
</evidence>
<dbReference type="AlphaFoldDB" id="D6TLA5"/>
<dbReference type="PANTHER" id="PTHR39159">
    <property type="match status" value="1"/>
</dbReference>
<sequence>MDEFIQQGGTWREEILSADQATREAENDMITIVKLTPQGQVAIRYEGEVVAYFPNGAKIEAYWTLPARDLGYARFEPGDRFLEYYYTDHWFNIFAIFHADGRPKGWYCNIAEPAIISNTSIQQVDLFLDVWISTTGAALTLDEDEFNQASDLSEDQRQGARGGLKMLLHLLHTHQEPFTILGNPGD</sequence>
<dbReference type="Gene3D" id="2.40.380.10">
    <property type="entry name" value="FomD-like"/>
    <property type="match status" value="1"/>
</dbReference>
<keyword evidence="1" id="KW-0378">Hydrolase</keyword>
<keyword evidence="4" id="KW-1185">Reference proteome</keyword>
<name>D6TLA5_KTERA</name>
<dbReference type="InterPro" id="IPR007295">
    <property type="entry name" value="DUF402"/>
</dbReference>
<evidence type="ECO:0000256" key="1">
    <source>
        <dbReference type="ARBA" id="ARBA00022801"/>
    </source>
</evidence>
<dbReference type="InterPro" id="IPR050212">
    <property type="entry name" value="Ntdp-like"/>
</dbReference>
<dbReference type="eggNOG" id="COG2306">
    <property type="taxonomic scope" value="Bacteria"/>
</dbReference>
<dbReference type="EMBL" id="ADVG01000002">
    <property type="protein sequence ID" value="EFH86555.1"/>
    <property type="molecule type" value="Genomic_DNA"/>
</dbReference>
<gene>
    <name evidence="3" type="ORF">Krac_7857</name>
</gene>
<dbReference type="SUPFAM" id="SSF159234">
    <property type="entry name" value="FomD-like"/>
    <property type="match status" value="1"/>
</dbReference>
<accession>D6TLA5</accession>
<organism evidence="3 4">
    <name type="scientific">Ktedonobacter racemifer DSM 44963</name>
    <dbReference type="NCBI Taxonomy" id="485913"/>
    <lineage>
        <taxon>Bacteria</taxon>
        <taxon>Bacillati</taxon>
        <taxon>Chloroflexota</taxon>
        <taxon>Ktedonobacteria</taxon>
        <taxon>Ktedonobacterales</taxon>
        <taxon>Ktedonobacteraceae</taxon>
        <taxon>Ktedonobacter</taxon>
    </lineage>
</organism>
<evidence type="ECO:0000313" key="4">
    <source>
        <dbReference type="Proteomes" id="UP000004508"/>
    </source>
</evidence>
<protein>
    <recommendedName>
        <fullName evidence="2">DUF402 domain-containing protein</fullName>
    </recommendedName>
</protein>
<reference evidence="3 4" key="1">
    <citation type="journal article" date="2011" name="Stand. Genomic Sci.">
        <title>Non-contiguous finished genome sequence and contextual data of the filamentous soil bacterium Ktedonobacter racemifer type strain (SOSP1-21).</title>
        <authorList>
            <person name="Chang Y.J."/>
            <person name="Land M."/>
            <person name="Hauser L."/>
            <person name="Chertkov O."/>
            <person name="Del Rio T.G."/>
            <person name="Nolan M."/>
            <person name="Copeland A."/>
            <person name="Tice H."/>
            <person name="Cheng J.F."/>
            <person name="Lucas S."/>
            <person name="Han C."/>
            <person name="Goodwin L."/>
            <person name="Pitluck S."/>
            <person name="Ivanova N."/>
            <person name="Ovchinikova G."/>
            <person name="Pati A."/>
            <person name="Chen A."/>
            <person name="Palaniappan K."/>
            <person name="Mavromatis K."/>
            <person name="Liolios K."/>
            <person name="Brettin T."/>
            <person name="Fiebig A."/>
            <person name="Rohde M."/>
            <person name="Abt B."/>
            <person name="Goker M."/>
            <person name="Detter J.C."/>
            <person name="Woyke T."/>
            <person name="Bristow J."/>
            <person name="Eisen J.A."/>
            <person name="Markowitz V."/>
            <person name="Hugenholtz P."/>
            <person name="Kyrpides N.C."/>
            <person name="Klenk H.P."/>
            <person name="Lapidus A."/>
        </authorList>
    </citation>
    <scope>NUCLEOTIDE SEQUENCE [LARGE SCALE GENOMIC DNA]</scope>
    <source>
        <strain evidence="4">DSM 44963</strain>
    </source>
</reference>
<comment type="caution">
    <text evidence="3">The sequence shown here is derived from an EMBL/GenBank/DDBJ whole genome shotgun (WGS) entry which is preliminary data.</text>
</comment>
<dbReference type="InterPro" id="IPR035930">
    <property type="entry name" value="FomD-like_sf"/>
</dbReference>
<dbReference type="Proteomes" id="UP000004508">
    <property type="component" value="Unassembled WGS sequence"/>
</dbReference>
<feature type="domain" description="DUF402" evidence="2">
    <location>
        <begin position="70"/>
        <end position="174"/>
    </location>
</feature>
<dbReference type="Pfam" id="PF04167">
    <property type="entry name" value="DUF402"/>
    <property type="match status" value="1"/>
</dbReference>